<dbReference type="GO" id="GO:0005737">
    <property type="term" value="C:cytoplasm"/>
    <property type="evidence" value="ECO:0007669"/>
    <property type="project" value="UniProtKB-SubCell"/>
</dbReference>
<dbReference type="GO" id="GO:0004326">
    <property type="term" value="F:tetrahydrofolylpolyglutamate synthase activity"/>
    <property type="evidence" value="ECO:0007669"/>
    <property type="project" value="InterPro"/>
</dbReference>
<gene>
    <name evidence="9" type="primary">murD</name>
    <name evidence="13" type="ORF">EYR15_15290</name>
</gene>
<comment type="caution">
    <text evidence="13">The sequence shown here is derived from an EMBL/GenBank/DDBJ whole genome shotgun (WGS) entry which is preliminary data.</text>
</comment>
<dbReference type="AlphaFoldDB" id="A0A4Q9GCZ0"/>
<evidence type="ECO:0000313" key="13">
    <source>
        <dbReference type="EMBL" id="TBN47977.1"/>
    </source>
</evidence>
<comment type="pathway">
    <text evidence="2 9 10">Cell wall biogenesis; peptidoglycan biosynthesis.</text>
</comment>
<evidence type="ECO:0000256" key="5">
    <source>
        <dbReference type="ARBA" id="ARBA00022618"/>
    </source>
</evidence>
<evidence type="ECO:0000256" key="9">
    <source>
        <dbReference type="HAMAP-Rule" id="MF_00639"/>
    </source>
</evidence>
<sequence length="436" mass="45447">MTPATSFKTKRVAVFGLGGSGLATVRSLVAGGAEVTAFDDSSASVEKARAEGLPTGDLREADFSSFDSFVLAPGVPLTHPKPHWTVEKAKAAGIEIIGDIEIFVRERAAIAPGAPFVAITGTNGKSTTTALIAHVLREAGRDVQMGGNIGVAILDLDPPSETRVHVVECSSYQIDLAPGLDPTVGVMMNLSEDHLERHGTMENYAAIKRRLVARSGTAVVGTDDPLSAAMAKSLQADGVNVVAISENDAIDLAGARALRGAHNVQNASAALAVARALGVPDKVAHKALATFPGLAHRMEEIPTSGRVTFVNDSKATNADSAAKALASFPKVFWILGGKPKTGGIEALAPFFPKVEKAYLVGEASEAFAKTLGGHGVEHEFAGTVDKAVEMAAADAAKSTDKEPVVLFSPACASFDQFRNFEERGEAFRKAVLALKL</sequence>
<comment type="similarity">
    <text evidence="9">Belongs to the MurCDEF family.</text>
</comment>
<dbReference type="Pfam" id="PF02875">
    <property type="entry name" value="Mur_ligase_C"/>
    <property type="match status" value="1"/>
</dbReference>
<keyword evidence="6 9" id="KW-0547">Nucleotide-binding</keyword>
<comment type="catalytic activity">
    <reaction evidence="9 10">
        <text>UDP-N-acetyl-alpha-D-muramoyl-L-alanine + D-glutamate + ATP = UDP-N-acetyl-alpha-D-muramoyl-L-alanyl-D-glutamate + ADP + phosphate + H(+)</text>
        <dbReference type="Rhea" id="RHEA:16429"/>
        <dbReference type="ChEBI" id="CHEBI:15378"/>
        <dbReference type="ChEBI" id="CHEBI:29986"/>
        <dbReference type="ChEBI" id="CHEBI:30616"/>
        <dbReference type="ChEBI" id="CHEBI:43474"/>
        <dbReference type="ChEBI" id="CHEBI:83898"/>
        <dbReference type="ChEBI" id="CHEBI:83900"/>
        <dbReference type="ChEBI" id="CHEBI:456216"/>
        <dbReference type="EC" id="6.3.2.9"/>
    </reaction>
</comment>
<feature type="domain" description="Mur ligase central" evidence="12">
    <location>
        <begin position="119"/>
        <end position="250"/>
    </location>
</feature>
<evidence type="ECO:0000313" key="14">
    <source>
        <dbReference type="Proteomes" id="UP000291613"/>
    </source>
</evidence>
<dbReference type="SUPFAM" id="SSF53623">
    <property type="entry name" value="MurD-like peptide ligases, catalytic domain"/>
    <property type="match status" value="1"/>
</dbReference>
<dbReference type="InterPro" id="IPR013221">
    <property type="entry name" value="Mur_ligase_cen"/>
</dbReference>
<dbReference type="SUPFAM" id="SSF53244">
    <property type="entry name" value="MurD-like peptide ligases, peptide-binding domain"/>
    <property type="match status" value="1"/>
</dbReference>
<evidence type="ECO:0000256" key="1">
    <source>
        <dbReference type="ARBA" id="ARBA00004496"/>
    </source>
</evidence>
<evidence type="ECO:0000256" key="4">
    <source>
        <dbReference type="ARBA" id="ARBA00022598"/>
    </source>
</evidence>
<dbReference type="InterPro" id="IPR005762">
    <property type="entry name" value="MurD"/>
</dbReference>
<dbReference type="GO" id="GO:0008764">
    <property type="term" value="F:UDP-N-acetylmuramoylalanine-D-glutamate ligase activity"/>
    <property type="evidence" value="ECO:0007669"/>
    <property type="project" value="UniProtKB-UniRule"/>
</dbReference>
<evidence type="ECO:0000259" key="11">
    <source>
        <dbReference type="Pfam" id="PF02875"/>
    </source>
</evidence>
<dbReference type="EMBL" id="SIUB01000009">
    <property type="protein sequence ID" value="TBN47977.1"/>
    <property type="molecule type" value="Genomic_DNA"/>
</dbReference>
<dbReference type="InterPro" id="IPR036565">
    <property type="entry name" value="Mur-like_cat_sf"/>
</dbReference>
<dbReference type="GO" id="GO:0051301">
    <property type="term" value="P:cell division"/>
    <property type="evidence" value="ECO:0007669"/>
    <property type="project" value="UniProtKB-KW"/>
</dbReference>
<dbReference type="Gene3D" id="3.40.1190.10">
    <property type="entry name" value="Mur-like, catalytic domain"/>
    <property type="match status" value="1"/>
</dbReference>
<dbReference type="GO" id="GO:0009252">
    <property type="term" value="P:peptidoglycan biosynthetic process"/>
    <property type="evidence" value="ECO:0007669"/>
    <property type="project" value="UniProtKB-UniRule"/>
</dbReference>
<keyword evidence="14" id="KW-1185">Reference proteome</keyword>
<dbReference type="InterPro" id="IPR036615">
    <property type="entry name" value="Mur_ligase_C_dom_sf"/>
</dbReference>
<dbReference type="SUPFAM" id="SSF51984">
    <property type="entry name" value="MurCD N-terminal domain"/>
    <property type="match status" value="1"/>
</dbReference>
<dbReference type="InterPro" id="IPR018109">
    <property type="entry name" value="Folylpolyglutamate_synth_CS"/>
</dbReference>
<dbReference type="Gene3D" id="3.40.50.720">
    <property type="entry name" value="NAD(P)-binding Rossmann-like Domain"/>
    <property type="match status" value="1"/>
</dbReference>
<dbReference type="UniPathway" id="UPA00219"/>
<comment type="function">
    <text evidence="9 10">Cell wall formation. Catalyzes the addition of glutamate to the nucleotide precursor UDP-N-acetylmuramoyl-L-alanine (UMA).</text>
</comment>
<keyword evidence="3 9" id="KW-0963">Cytoplasm</keyword>
<dbReference type="Pfam" id="PF21799">
    <property type="entry name" value="MurD-like_N"/>
    <property type="match status" value="1"/>
</dbReference>
<organism evidence="13 14">
    <name type="scientific">Hansschlegelia quercus</name>
    <dbReference type="NCBI Taxonomy" id="2528245"/>
    <lineage>
        <taxon>Bacteria</taxon>
        <taxon>Pseudomonadati</taxon>
        <taxon>Pseudomonadota</taxon>
        <taxon>Alphaproteobacteria</taxon>
        <taxon>Hyphomicrobiales</taxon>
        <taxon>Methylopilaceae</taxon>
        <taxon>Hansschlegelia</taxon>
    </lineage>
</organism>
<dbReference type="PANTHER" id="PTHR43692:SF1">
    <property type="entry name" value="UDP-N-ACETYLMURAMOYLALANINE--D-GLUTAMATE LIGASE"/>
    <property type="match status" value="1"/>
</dbReference>
<evidence type="ECO:0000256" key="7">
    <source>
        <dbReference type="ARBA" id="ARBA00022840"/>
    </source>
</evidence>
<dbReference type="OrthoDB" id="9809796at2"/>
<comment type="subcellular location">
    <subcellularLocation>
        <location evidence="1 9 10">Cytoplasm</location>
    </subcellularLocation>
</comment>
<dbReference type="EC" id="6.3.2.9" evidence="9 10"/>
<dbReference type="NCBIfam" id="TIGR01087">
    <property type="entry name" value="murD"/>
    <property type="match status" value="1"/>
</dbReference>
<dbReference type="Pfam" id="PF08245">
    <property type="entry name" value="Mur_ligase_M"/>
    <property type="match status" value="1"/>
</dbReference>
<accession>A0A4Q9GCZ0</accession>
<keyword evidence="4 9" id="KW-0436">Ligase</keyword>
<dbReference type="Gene3D" id="3.90.190.20">
    <property type="entry name" value="Mur ligase, C-terminal domain"/>
    <property type="match status" value="1"/>
</dbReference>
<protein>
    <recommendedName>
        <fullName evidence="9 10">UDP-N-acetylmuramoylalanine--D-glutamate ligase</fullName>
        <ecNumber evidence="9 10">6.3.2.9</ecNumber>
    </recommendedName>
    <alternativeName>
        <fullName evidence="9">D-glutamic acid-adding enzyme</fullName>
    </alternativeName>
    <alternativeName>
        <fullName evidence="9">UDP-N-acetylmuramoyl-L-alanyl-D-glutamate synthetase</fullName>
    </alternativeName>
</protein>
<keyword evidence="9 10" id="KW-0961">Cell wall biogenesis/degradation</keyword>
<keyword evidence="7 9" id="KW-0067">ATP-binding</keyword>
<dbReference type="PROSITE" id="PS01011">
    <property type="entry name" value="FOLYLPOLYGLU_SYNT_1"/>
    <property type="match status" value="1"/>
</dbReference>
<name>A0A4Q9GCZ0_9HYPH</name>
<dbReference type="Proteomes" id="UP000291613">
    <property type="component" value="Unassembled WGS sequence"/>
</dbReference>
<keyword evidence="9 10" id="KW-0133">Cell shape</keyword>
<dbReference type="GO" id="GO:0071555">
    <property type="term" value="P:cell wall organization"/>
    <property type="evidence" value="ECO:0007669"/>
    <property type="project" value="UniProtKB-KW"/>
</dbReference>
<keyword evidence="9 10" id="KW-0573">Peptidoglycan synthesis</keyword>
<dbReference type="GO" id="GO:0008360">
    <property type="term" value="P:regulation of cell shape"/>
    <property type="evidence" value="ECO:0007669"/>
    <property type="project" value="UniProtKB-KW"/>
</dbReference>
<reference evidence="13 14" key="1">
    <citation type="submission" date="2019-02" db="EMBL/GenBank/DDBJ databases">
        <title>Hansschlegelia quercus sp. nov., a novel methylotrophic bacterium from buds of oak (Quercus robur L.).</title>
        <authorList>
            <person name="Agafonova N.V."/>
            <person name="Kaparullina E.N."/>
            <person name="Grouzdev D.S."/>
            <person name="Doronina N.V."/>
        </authorList>
    </citation>
    <scope>NUCLEOTIDE SEQUENCE [LARGE SCALE GENOMIC DNA]</scope>
    <source>
        <strain evidence="13 14">Dub</strain>
    </source>
</reference>
<evidence type="ECO:0000259" key="12">
    <source>
        <dbReference type="Pfam" id="PF08245"/>
    </source>
</evidence>
<dbReference type="PANTHER" id="PTHR43692">
    <property type="entry name" value="UDP-N-ACETYLMURAMOYLALANINE--D-GLUTAMATE LIGASE"/>
    <property type="match status" value="1"/>
</dbReference>
<dbReference type="GO" id="GO:0005524">
    <property type="term" value="F:ATP binding"/>
    <property type="evidence" value="ECO:0007669"/>
    <property type="project" value="UniProtKB-UniRule"/>
</dbReference>
<dbReference type="RefSeq" id="WP_131004436.1">
    <property type="nucleotide sequence ID" value="NZ_JBHSZR010000008.1"/>
</dbReference>
<dbReference type="InterPro" id="IPR004101">
    <property type="entry name" value="Mur_ligase_C"/>
</dbReference>
<keyword evidence="5 9" id="KW-0132">Cell division</keyword>
<feature type="domain" description="Mur ligase C-terminal" evidence="11">
    <location>
        <begin position="296"/>
        <end position="411"/>
    </location>
</feature>
<evidence type="ECO:0000256" key="3">
    <source>
        <dbReference type="ARBA" id="ARBA00022490"/>
    </source>
</evidence>
<evidence type="ECO:0000256" key="6">
    <source>
        <dbReference type="ARBA" id="ARBA00022741"/>
    </source>
</evidence>
<feature type="binding site" evidence="9">
    <location>
        <begin position="121"/>
        <end position="127"/>
    </location>
    <ligand>
        <name>ATP</name>
        <dbReference type="ChEBI" id="CHEBI:30616"/>
    </ligand>
</feature>
<evidence type="ECO:0000256" key="10">
    <source>
        <dbReference type="RuleBase" id="RU003664"/>
    </source>
</evidence>
<proteinExistence type="inferred from homology"/>
<keyword evidence="8 9" id="KW-0131">Cell cycle</keyword>
<evidence type="ECO:0000256" key="8">
    <source>
        <dbReference type="ARBA" id="ARBA00023306"/>
    </source>
</evidence>
<dbReference type="HAMAP" id="MF_00639">
    <property type="entry name" value="MurD"/>
    <property type="match status" value="1"/>
</dbReference>
<evidence type="ECO:0000256" key="2">
    <source>
        <dbReference type="ARBA" id="ARBA00004752"/>
    </source>
</evidence>